<sequence>MNKLPTSLKPQDESNAFFTISLYGARKAVITCTKAII</sequence>
<dbReference type="AlphaFoldDB" id="A0A0A9E3P7"/>
<protein>
    <submittedName>
        <fullName evidence="1">Uncharacterized protein</fullName>
    </submittedName>
</protein>
<accession>A0A0A9E3P7</accession>
<name>A0A0A9E3P7_ARUDO</name>
<reference evidence="1" key="2">
    <citation type="journal article" date="2015" name="Data Brief">
        <title>Shoot transcriptome of the giant reed, Arundo donax.</title>
        <authorList>
            <person name="Barrero R.A."/>
            <person name="Guerrero F.D."/>
            <person name="Moolhuijzen P."/>
            <person name="Goolsby J.A."/>
            <person name="Tidwell J."/>
            <person name="Bellgard S.E."/>
            <person name="Bellgard M.I."/>
        </authorList>
    </citation>
    <scope>NUCLEOTIDE SEQUENCE</scope>
    <source>
        <tissue evidence="1">Shoot tissue taken approximately 20 cm above the soil surface</tissue>
    </source>
</reference>
<organism evidence="1">
    <name type="scientific">Arundo donax</name>
    <name type="common">Giant reed</name>
    <name type="synonym">Donax arundinaceus</name>
    <dbReference type="NCBI Taxonomy" id="35708"/>
    <lineage>
        <taxon>Eukaryota</taxon>
        <taxon>Viridiplantae</taxon>
        <taxon>Streptophyta</taxon>
        <taxon>Embryophyta</taxon>
        <taxon>Tracheophyta</taxon>
        <taxon>Spermatophyta</taxon>
        <taxon>Magnoliopsida</taxon>
        <taxon>Liliopsida</taxon>
        <taxon>Poales</taxon>
        <taxon>Poaceae</taxon>
        <taxon>PACMAD clade</taxon>
        <taxon>Arundinoideae</taxon>
        <taxon>Arundineae</taxon>
        <taxon>Arundo</taxon>
    </lineage>
</organism>
<proteinExistence type="predicted"/>
<evidence type="ECO:0000313" key="1">
    <source>
        <dbReference type="EMBL" id="JAD93623.1"/>
    </source>
</evidence>
<dbReference type="EMBL" id="GBRH01204272">
    <property type="protein sequence ID" value="JAD93623.1"/>
    <property type="molecule type" value="Transcribed_RNA"/>
</dbReference>
<reference evidence="1" key="1">
    <citation type="submission" date="2014-09" db="EMBL/GenBank/DDBJ databases">
        <authorList>
            <person name="Magalhaes I.L.F."/>
            <person name="Oliveira U."/>
            <person name="Santos F.R."/>
            <person name="Vidigal T.H.D.A."/>
            <person name="Brescovit A.D."/>
            <person name="Santos A.J."/>
        </authorList>
    </citation>
    <scope>NUCLEOTIDE SEQUENCE</scope>
    <source>
        <tissue evidence="1">Shoot tissue taken approximately 20 cm above the soil surface</tissue>
    </source>
</reference>